<accession>A0A8H7RSQ6</accession>
<gene>
    <name evidence="1" type="ORF">INT45_001817</name>
</gene>
<dbReference type="EMBL" id="JAEPRB010000397">
    <property type="protein sequence ID" value="KAG2216491.1"/>
    <property type="molecule type" value="Genomic_DNA"/>
</dbReference>
<keyword evidence="2" id="KW-1185">Reference proteome</keyword>
<organism evidence="1 2">
    <name type="scientific">Circinella minor</name>
    <dbReference type="NCBI Taxonomy" id="1195481"/>
    <lineage>
        <taxon>Eukaryota</taxon>
        <taxon>Fungi</taxon>
        <taxon>Fungi incertae sedis</taxon>
        <taxon>Mucoromycota</taxon>
        <taxon>Mucoromycotina</taxon>
        <taxon>Mucoromycetes</taxon>
        <taxon>Mucorales</taxon>
        <taxon>Lichtheimiaceae</taxon>
        <taxon>Circinella</taxon>
    </lineage>
</organism>
<dbReference type="AlphaFoldDB" id="A0A8H7RSQ6"/>
<sequence>MSTNSTDLTNFESLIYVLRRGSETFSVIYDVTGDKSDPPSFYKQARQVFPQGIGLGITTHHDNRCTLIEIILNSEEAYTEAYKNPIVVPATNKSY</sequence>
<evidence type="ECO:0000313" key="1">
    <source>
        <dbReference type="EMBL" id="KAG2216491.1"/>
    </source>
</evidence>
<evidence type="ECO:0000313" key="2">
    <source>
        <dbReference type="Proteomes" id="UP000646827"/>
    </source>
</evidence>
<proteinExistence type="predicted"/>
<dbReference type="Proteomes" id="UP000646827">
    <property type="component" value="Unassembled WGS sequence"/>
</dbReference>
<comment type="caution">
    <text evidence="1">The sequence shown here is derived from an EMBL/GenBank/DDBJ whole genome shotgun (WGS) entry which is preliminary data.</text>
</comment>
<name>A0A8H7RSQ6_9FUNG</name>
<reference evidence="1 2" key="1">
    <citation type="submission" date="2020-12" db="EMBL/GenBank/DDBJ databases">
        <title>Metabolic potential, ecology and presence of endohyphal bacteria is reflected in genomic diversity of Mucoromycotina.</title>
        <authorList>
            <person name="Muszewska A."/>
            <person name="Okrasinska A."/>
            <person name="Steczkiewicz K."/>
            <person name="Drgas O."/>
            <person name="Orlowska M."/>
            <person name="Perlinska-Lenart U."/>
            <person name="Aleksandrzak-Piekarczyk T."/>
            <person name="Szatraj K."/>
            <person name="Zielenkiewicz U."/>
            <person name="Pilsyk S."/>
            <person name="Malc E."/>
            <person name="Mieczkowski P."/>
            <person name="Kruszewska J.S."/>
            <person name="Biernat P."/>
            <person name="Pawlowska J."/>
        </authorList>
    </citation>
    <scope>NUCLEOTIDE SEQUENCE [LARGE SCALE GENOMIC DNA]</scope>
    <source>
        <strain evidence="1 2">CBS 142.35</strain>
    </source>
</reference>
<protein>
    <submittedName>
        <fullName evidence="1">Uncharacterized protein</fullName>
    </submittedName>
</protein>
<dbReference type="OrthoDB" id="2289214at2759"/>